<dbReference type="PANTHER" id="PTHR33823">
    <property type="entry name" value="RNA POLYMERASE-BINDING TRANSCRIPTION FACTOR DKSA-RELATED"/>
    <property type="match status" value="1"/>
</dbReference>
<gene>
    <name evidence="3" type="ORF">AVDCRST_MAG46-1640</name>
</gene>
<organism evidence="3">
    <name type="scientific">uncultured Nocardioidaceae bacterium</name>
    <dbReference type="NCBI Taxonomy" id="253824"/>
    <lineage>
        <taxon>Bacteria</taxon>
        <taxon>Bacillati</taxon>
        <taxon>Actinomycetota</taxon>
        <taxon>Actinomycetes</taxon>
        <taxon>Propionibacteriales</taxon>
        <taxon>Nocardioidaceae</taxon>
        <taxon>environmental samples</taxon>
    </lineage>
</organism>
<name>A0A6J4LML7_9ACTN</name>
<sequence>MESERARELLTAETSRVHELLTSSRQDRARDRASENDEIAVSDAAEPLIAEGIDDAVAETLEQRLEALGRAEQRLAAGTFGRSVVSGDIIPDDRLEADPTAELTIEEARRSEA</sequence>
<feature type="region of interest" description="Disordered" evidence="2">
    <location>
        <begin position="17"/>
        <end position="45"/>
    </location>
</feature>
<feature type="compositionally biased region" description="Basic and acidic residues" evidence="2">
    <location>
        <begin position="17"/>
        <end position="35"/>
    </location>
</feature>
<dbReference type="PROSITE" id="PS51128">
    <property type="entry name" value="ZF_DKSA_2"/>
    <property type="match status" value="1"/>
</dbReference>
<reference evidence="3" key="1">
    <citation type="submission" date="2020-02" db="EMBL/GenBank/DDBJ databases">
        <authorList>
            <person name="Meier V. D."/>
        </authorList>
    </citation>
    <scope>NUCLEOTIDE SEQUENCE</scope>
    <source>
        <strain evidence="3">AVDCRST_MAG46</strain>
    </source>
</reference>
<dbReference type="AlphaFoldDB" id="A0A6J4LML7"/>
<proteinExistence type="predicted"/>
<dbReference type="EMBL" id="CADCUD010000104">
    <property type="protein sequence ID" value="CAA9335036.1"/>
    <property type="molecule type" value="Genomic_DNA"/>
</dbReference>
<evidence type="ECO:0000256" key="1">
    <source>
        <dbReference type="PROSITE-ProRule" id="PRU00510"/>
    </source>
</evidence>
<dbReference type="Gene3D" id="1.20.120.910">
    <property type="entry name" value="DksA, coiled-coil domain"/>
    <property type="match status" value="1"/>
</dbReference>
<accession>A0A6J4LML7</accession>
<evidence type="ECO:0000256" key="2">
    <source>
        <dbReference type="SAM" id="MobiDB-lite"/>
    </source>
</evidence>
<feature type="zinc finger region" description="dksA C4-type" evidence="1">
    <location>
        <begin position="83"/>
        <end position="107"/>
    </location>
</feature>
<evidence type="ECO:0000313" key="3">
    <source>
        <dbReference type="EMBL" id="CAA9335036.1"/>
    </source>
</evidence>
<protein>
    <submittedName>
        <fullName evidence="3">Uncharacterized protein</fullName>
    </submittedName>
</protein>